<dbReference type="GO" id="GO:0046914">
    <property type="term" value="F:transition metal ion binding"/>
    <property type="evidence" value="ECO:0007669"/>
    <property type="project" value="TreeGrafter"/>
</dbReference>
<dbReference type="Pfam" id="PF25975">
    <property type="entry name" value="CzcB_C"/>
    <property type="match status" value="1"/>
</dbReference>
<dbReference type="PANTHER" id="PTHR30097">
    <property type="entry name" value="CATION EFFLUX SYSTEM PROTEIN CUSB"/>
    <property type="match status" value="1"/>
</dbReference>
<evidence type="ECO:0000259" key="6">
    <source>
        <dbReference type="Pfam" id="PF25975"/>
    </source>
</evidence>
<dbReference type="GO" id="GO:0030288">
    <property type="term" value="C:outer membrane-bounded periplasmic space"/>
    <property type="evidence" value="ECO:0007669"/>
    <property type="project" value="TreeGrafter"/>
</dbReference>
<gene>
    <name evidence="7" type="ORF">FRZ67_21275</name>
</gene>
<keyword evidence="3" id="KW-0812">Transmembrane</keyword>
<sequence length="457" mass="51249">MEGSNQHIRMKIFNYSVYLLVMTTMLLFIACNNKEEEHSGHNQQTEIAKDSNMKEMNEKDNANMDMNNMGSDSGNHTAHNEMEGMKMNDANDMRDTTAGETYWNSLPTNRTVISAQKVIAPVEGNMDFAFSGNGYITFDWRRNRKVPVRIGGRIERLYVKYNYQYVRKGEKILELYSPEINTYIEEFLYVNSTNDSILQNKARQKLLLLGLSATQIKQVEQTGLAPFTISIYSPFEGYVLFNPSGAAGMNKEGNASAGMGSGMNAGTDASPSIAPSGLPDNSIREGMYVSKDQTLFWINDFQEVWGIVAFTKENEKYIRKGLPVTVTSELFPEKPFQTSIQLMEQVYQDEQKFSQARVYLPNTAGILKQNSLITATVSIPVKSLMIPVGSVYYLGKIAIVWVRTGVTKEGSNVFQSRVVRIGHRDSNMVEILEGLNANEAIAKDAGYLADSESIIKY</sequence>
<name>A0A5B8VGK5_9BACT</name>
<dbReference type="Gene3D" id="2.40.420.20">
    <property type="match status" value="1"/>
</dbReference>
<evidence type="ECO:0000256" key="1">
    <source>
        <dbReference type="ARBA" id="ARBA00022448"/>
    </source>
</evidence>
<dbReference type="AlphaFoldDB" id="A0A5B8VGK5"/>
<protein>
    <recommendedName>
        <fullName evidence="9">Efflux RND transporter periplasmic adaptor subunit</fullName>
    </recommendedName>
</protein>
<feature type="domain" description="CzcB-like C-terminal circularly permuted SH3-like" evidence="6">
    <location>
        <begin position="411"/>
        <end position="445"/>
    </location>
</feature>
<dbReference type="InterPro" id="IPR058649">
    <property type="entry name" value="CzcB_C"/>
</dbReference>
<dbReference type="Pfam" id="PF25919">
    <property type="entry name" value="BSH_CusB"/>
    <property type="match status" value="1"/>
</dbReference>
<dbReference type="GO" id="GO:0060003">
    <property type="term" value="P:copper ion export"/>
    <property type="evidence" value="ECO:0007669"/>
    <property type="project" value="TreeGrafter"/>
</dbReference>
<feature type="compositionally biased region" description="Polar residues" evidence="2">
    <location>
        <begin position="64"/>
        <end position="77"/>
    </location>
</feature>
<organism evidence="7 8">
    <name type="scientific">Panacibacter ginsenosidivorans</name>
    <dbReference type="NCBI Taxonomy" id="1813871"/>
    <lineage>
        <taxon>Bacteria</taxon>
        <taxon>Pseudomonadati</taxon>
        <taxon>Bacteroidota</taxon>
        <taxon>Chitinophagia</taxon>
        <taxon>Chitinophagales</taxon>
        <taxon>Chitinophagaceae</taxon>
        <taxon>Panacibacter</taxon>
    </lineage>
</organism>
<evidence type="ECO:0008006" key="9">
    <source>
        <dbReference type="Google" id="ProtNLM"/>
    </source>
</evidence>
<proteinExistence type="predicted"/>
<dbReference type="GO" id="GO:0015679">
    <property type="term" value="P:plasma membrane copper ion transport"/>
    <property type="evidence" value="ECO:0007669"/>
    <property type="project" value="TreeGrafter"/>
</dbReference>
<keyword evidence="3" id="KW-0472">Membrane</keyword>
<feature type="domain" description="CusB-like three alpha-helical bundle" evidence="4">
    <location>
        <begin position="185"/>
        <end position="223"/>
    </location>
</feature>
<dbReference type="EMBL" id="CP042435">
    <property type="protein sequence ID" value="QEC69706.1"/>
    <property type="molecule type" value="Genomic_DNA"/>
</dbReference>
<keyword evidence="1" id="KW-0813">Transport</keyword>
<evidence type="ECO:0000313" key="7">
    <source>
        <dbReference type="EMBL" id="QEC69706.1"/>
    </source>
</evidence>
<dbReference type="Gene3D" id="2.40.30.170">
    <property type="match status" value="1"/>
</dbReference>
<dbReference type="Pfam" id="PF25869">
    <property type="entry name" value="3HB_CusB"/>
    <property type="match status" value="1"/>
</dbReference>
<evidence type="ECO:0000313" key="8">
    <source>
        <dbReference type="Proteomes" id="UP000321533"/>
    </source>
</evidence>
<feature type="region of interest" description="Disordered" evidence="2">
    <location>
        <begin position="60"/>
        <end position="80"/>
    </location>
</feature>
<evidence type="ECO:0000256" key="3">
    <source>
        <dbReference type="SAM" id="Phobius"/>
    </source>
</evidence>
<dbReference type="Proteomes" id="UP000321533">
    <property type="component" value="Chromosome"/>
</dbReference>
<accession>A0A5B8VGK5</accession>
<keyword evidence="3" id="KW-1133">Transmembrane helix</keyword>
<reference evidence="7 8" key="1">
    <citation type="journal article" date="2016" name="Int. J. Syst. Evol. Microbiol.">
        <title>Panacibacter ginsenosidivorans gen. nov., sp. nov., with ginsenoside converting activity isolated from soil of a ginseng field.</title>
        <authorList>
            <person name="Siddiqi M.Z."/>
            <person name="Muhammad Shafi S."/>
            <person name="Choi K.D."/>
            <person name="Im W.T."/>
        </authorList>
    </citation>
    <scope>NUCLEOTIDE SEQUENCE [LARGE SCALE GENOMIC DNA]</scope>
    <source>
        <strain evidence="7 8">Gsoil1550</strain>
    </source>
</reference>
<evidence type="ECO:0000259" key="4">
    <source>
        <dbReference type="Pfam" id="PF25869"/>
    </source>
</evidence>
<dbReference type="KEGG" id="pgin:FRZ67_21275"/>
<dbReference type="InterPro" id="IPR051909">
    <property type="entry name" value="MFP_Cation_Efflux"/>
</dbReference>
<dbReference type="InterPro" id="IPR058791">
    <property type="entry name" value="3HB_CusB"/>
</dbReference>
<dbReference type="InterPro" id="IPR058790">
    <property type="entry name" value="BSH_CusB"/>
</dbReference>
<evidence type="ECO:0000256" key="2">
    <source>
        <dbReference type="SAM" id="MobiDB-lite"/>
    </source>
</evidence>
<feature type="transmembrane region" description="Helical" evidence="3">
    <location>
        <begin position="12"/>
        <end position="30"/>
    </location>
</feature>
<evidence type="ECO:0000259" key="5">
    <source>
        <dbReference type="Pfam" id="PF25919"/>
    </source>
</evidence>
<keyword evidence="8" id="KW-1185">Reference proteome</keyword>
<dbReference type="PANTHER" id="PTHR30097:SF15">
    <property type="entry name" value="CATION EFFLUX SYSTEM PROTEIN CUSB"/>
    <property type="match status" value="1"/>
</dbReference>
<feature type="domain" description="CusB-like barrel-sandwich hybrid" evidence="5">
    <location>
        <begin position="146"/>
        <end position="239"/>
    </location>
</feature>